<evidence type="ECO:0000313" key="3">
    <source>
        <dbReference type="Proteomes" id="UP000500938"/>
    </source>
</evidence>
<reference evidence="2 3" key="1">
    <citation type="submission" date="2020-05" db="EMBL/GenBank/DDBJ databases">
        <title>Complete genome sequence of Gemmatimonas greenlandica TET16.</title>
        <authorList>
            <person name="Zeng Y."/>
        </authorList>
    </citation>
    <scope>NUCLEOTIDE SEQUENCE [LARGE SCALE GENOMIC DNA]</scope>
    <source>
        <strain evidence="2 3">TET16</strain>
    </source>
</reference>
<evidence type="ECO:0000313" key="2">
    <source>
        <dbReference type="EMBL" id="QJR36021.1"/>
    </source>
</evidence>
<proteinExistence type="predicted"/>
<protein>
    <recommendedName>
        <fullName evidence="1">BPL/LPL catalytic domain-containing protein</fullName>
    </recommendedName>
</protein>
<evidence type="ECO:0000259" key="1">
    <source>
        <dbReference type="PROSITE" id="PS51733"/>
    </source>
</evidence>
<dbReference type="Gene3D" id="3.30.930.10">
    <property type="entry name" value="Bira Bifunctional Protein, Domain 2"/>
    <property type="match status" value="1"/>
</dbReference>
<dbReference type="PANTHER" id="PTHR43679">
    <property type="entry name" value="OCTANOYLTRANSFERASE LIPM-RELATED"/>
    <property type="match status" value="1"/>
</dbReference>
<feature type="domain" description="BPL/LPL catalytic" evidence="1">
    <location>
        <begin position="59"/>
        <end position="258"/>
    </location>
</feature>
<dbReference type="InterPro" id="IPR045864">
    <property type="entry name" value="aa-tRNA-synth_II/BPL/LPL"/>
</dbReference>
<dbReference type="RefSeq" id="WP_171225452.1">
    <property type="nucleotide sequence ID" value="NZ_CP053085.1"/>
</dbReference>
<name>A0A6M4IV20_9BACT</name>
<dbReference type="PROSITE" id="PS51733">
    <property type="entry name" value="BPL_LPL_CATALYTIC"/>
    <property type="match status" value="1"/>
</dbReference>
<dbReference type="PANTHER" id="PTHR43679:SF2">
    <property type="entry name" value="OCTANOYL-[GCVH]:PROTEIN N-OCTANOYLTRANSFERASE"/>
    <property type="match status" value="1"/>
</dbReference>
<sequence length="291" mass="30827">MSISRVVPSIATETAQSGLAAASASPDVMPRQWGFLRSPASDGVTNMAIDSALLDLASESACAVWRCYAWEKPTVSFGRNERTQGTFSAQRLRDVGLCAVRRPTGGRALLHAREVTYSVAMPLDEQQSWRVAYAAVNQVLLRALQSLGVPAQLVADQDAAAVAPDGPVCFDRPAAGEITVHGRKLVGSAVWRQGGAYLQHGSILLADDQAQLADAADVPLPPPPPAASLDACAPAQARWDLVVDALAASLAAGAAPLLCTRVVPFVPPPDFPQRVASHRAILGNDDWLWRR</sequence>
<dbReference type="Proteomes" id="UP000500938">
    <property type="component" value="Chromosome"/>
</dbReference>
<dbReference type="InterPro" id="IPR050664">
    <property type="entry name" value="Octanoyltrans_LipM/LipL"/>
</dbReference>
<accession>A0A6M4IV20</accession>
<gene>
    <name evidence="2" type="ORF">HKW67_11130</name>
</gene>
<dbReference type="EMBL" id="CP053085">
    <property type="protein sequence ID" value="QJR36021.1"/>
    <property type="molecule type" value="Genomic_DNA"/>
</dbReference>
<dbReference type="KEGG" id="ggr:HKW67_11130"/>
<keyword evidence="3" id="KW-1185">Reference proteome</keyword>
<organism evidence="2 3">
    <name type="scientific">Gemmatimonas groenlandica</name>
    <dbReference type="NCBI Taxonomy" id="2732249"/>
    <lineage>
        <taxon>Bacteria</taxon>
        <taxon>Pseudomonadati</taxon>
        <taxon>Gemmatimonadota</taxon>
        <taxon>Gemmatimonadia</taxon>
        <taxon>Gemmatimonadales</taxon>
        <taxon>Gemmatimonadaceae</taxon>
        <taxon>Gemmatimonas</taxon>
    </lineage>
</organism>
<dbReference type="AlphaFoldDB" id="A0A6M4IV20"/>
<dbReference type="InterPro" id="IPR004143">
    <property type="entry name" value="BPL_LPL_catalytic"/>
</dbReference>
<dbReference type="Pfam" id="PF21948">
    <property type="entry name" value="LplA-B_cat"/>
    <property type="match status" value="1"/>
</dbReference>
<dbReference type="SUPFAM" id="SSF55681">
    <property type="entry name" value="Class II aaRS and biotin synthetases"/>
    <property type="match status" value="1"/>
</dbReference>